<comment type="caution">
    <text evidence="1">The sequence shown here is derived from an EMBL/GenBank/DDBJ whole genome shotgun (WGS) entry which is preliminary data.</text>
</comment>
<name>A0A5B7EN58_PORTR</name>
<organism evidence="1 2">
    <name type="scientific">Portunus trituberculatus</name>
    <name type="common">Swimming crab</name>
    <name type="synonym">Neptunus trituberculatus</name>
    <dbReference type="NCBI Taxonomy" id="210409"/>
    <lineage>
        <taxon>Eukaryota</taxon>
        <taxon>Metazoa</taxon>
        <taxon>Ecdysozoa</taxon>
        <taxon>Arthropoda</taxon>
        <taxon>Crustacea</taxon>
        <taxon>Multicrustacea</taxon>
        <taxon>Malacostraca</taxon>
        <taxon>Eumalacostraca</taxon>
        <taxon>Eucarida</taxon>
        <taxon>Decapoda</taxon>
        <taxon>Pleocyemata</taxon>
        <taxon>Brachyura</taxon>
        <taxon>Eubrachyura</taxon>
        <taxon>Portunoidea</taxon>
        <taxon>Portunidae</taxon>
        <taxon>Portuninae</taxon>
        <taxon>Portunus</taxon>
    </lineage>
</organism>
<protein>
    <submittedName>
        <fullName evidence="1">Uncharacterized protein</fullName>
    </submittedName>
</protein>
<sequence>MQELTILSIIHHCFVQLFKELTSTLNHSYFALLNSGTLCLLLYFQLSMTLLHLRGHQDIYPFLLANSFGPVRGLATKWAFFNFFCCP</sequence>
<gene>
    <name evidence="1" type="ORF">E2C01_027800</name>
</gene>
<dbReference type="EMBL" id="VSRR010003050">
    <property type="protein sequence ID" value="MPC34413.1"/>
    <property type="molecule type" value="Genomic_DNA"/>
</dbReference>
<reference evidence="1 2" key="1">
    <citation type="submission" date="2019-05" db="EMBL/GenBank/DDBJ databases">
        <title>Another draft genome of Portunus trituberculatus and its Hox gene families provides insights of decapod evolution.</title>
        <authorList>
            <person name="Jeong J.-H."/>
            <person name="Song I."/>
            <person name="Kim S."/>
            <person name="Choi T."/>
            <person name="Kim D."/>
            <person name="Ryu S."/>
            <person name="Kim W."/>
        </authorList>
    </citation>
    <scope>NUCLEOTIDE SEQUENCE [LARGE SCALE GENOMIC DNA]</scope>
    <source>
        <tissue evidence="1">Muscle</tissue>
    </source>
</reference>
<accession>A0A5B7EN58</accession>
<proteinExistence type="predicted"/>
<dbReference type="Proteomes" id="UP000324222">
    <property type="component" value="Unassembled WGS sequence"/>
</dbReference>
<evidence type="ECO:0000313" key="2">
    <source>
        <dbReference type="Proteomes" id="UP000324222"/>
    </source>
</evidence>
<dbReference type="AlphaFoldDB" id="A0A5B7EN58"/>
<keyword evidence="2" id="KW-1185">Reference proteome</keyword>
<evidence type="ECO:0000313" key="1">
    <source>
        <dbReference type="EMBL" id="MPC34413.1"/>
    </source>
</evidence>